<evidence type="ECO:0000313" key="2">
    <source>
        <dbReference type="EMBL" id="KJY70484.1"/>
    </source>
</evidence>
<dbReference type="InterPro" id="IPR006597">
    <property type="entry name" value="Sel1-like"/>
</dbReference>
<organism evidence="2">
    <name type="scientific">Vibrio coralliilyticus</name>
    <dbReference type="NCBI Taxonomy" id="190893"/>
    <lineage>
        <taxon>Bacteria</taxon>
        <taxon>Pseudomonadati</taxon>
        <taxon>Pseudomonadota</taxon>
        <taxon>Gammaproteobacteria</taxon>
        <taxon>Vibrionales</taxon>
        <taxon>Vibrionaceae</taxon>
        <taxon>Vibrio</taxon>
    </lineage>
</organism>
<reference evidence="2" key="1">
    <citation type="journal article" date="2015" name="BMC Genomics">
        <title>Genome mining reveals unlocked bioactive potential of marine Gram-negative bacteria.</title>
        <authorList>
            <person name="Machado H."/>
            <person name="Sonnenschein E.C."/>
            <person name="Melchiorsen J."/>
            <person name="Gram L."/>
        </authorList>
    </citation>
    <scope>NUCLEOTIDE SEQUENCE</scope>
    <source>
        <strain evidence="2">S2052</strain>
    </source>
</reference>
<dbReference type="SUPFAM" id="SSF81901">
    <property type="entry name" value="HCP-like"/>
    <property type="match status" value="1"/>
</dbReference>
<keyword evidence="1" id="KW-0143">Chaperone</keyword>
<dbReference type="EMBL" id="JXXR01000017">
    <property type="protein sequence ID" value="KJY70484.1"/>
    <property type="molecule type" value="Genomic_DNA"/>
</dbReference>
<proteinExistence type="predicted"/>
<dbReference type="InterPro" id="IPR036869">
    <property type="entry name" value="J_dom_sf"/>
</dbReference>
<dbReference type="Gene3D" id="1.10.287.110">
    <property type="entry name" value="DnaJ domain"/>
    <property type="match status" value="1"/>
</dbReference>
<dbReference type="PANTHER" id="PTHR11102:SF160">
    <property type="entry name" value="ERAD-ASSOCIATED E3 UBIQUITIN-PROTEIN LIGASE COMPONENT HRD3"/>
    <property type="match status" value="1"/>
</dbReference>
<dbReference type="Gene3D" id="1.25.40.10">
    <property type="entry name" value="Tetratricopeptide repeat domain"/>
    <property type="match status" value="1"/>
</dbReference>
<name>A0A837G4F5_9VIBR</name>
<dbReference type="SUPFAM" id="SSF46565">
    <property type="entry name" value="Chaperone J-domain"/>
    <property type="match status" value="1"/>
</dbReference>
<sequence length="344" mass="38412">MKFISLLLLLLSPLSLAESIEALTAEAQNDDIEAQVQLANQYLNGEETPPSRGDAIYWFEQAANNGSTEAIAQLASLHLQGDNKNTKEAIYWLTQLAIAGNVQAQLNLGKVYESMPHSPETLDLAEVWYRTASPQSEEAEQAYARVLEKKFNAQRAKQVSSIGQLEVAFDDSSIQLSPIAKSKSSSSKRSNDIIYSLIGVSTILFILAIWLGRKVSKLKAHSTLSHKDLSSEKRQLESQLKDKNNLLKQQKKQLETLYKQFKKIQSAQSPSPQRRHAEPSVSEQKLSLACALFGFKVGAIPAEKEIKVRYKQLCKIYHPDLKGSDEEMKRLNSALKIILTSVNR</sequence>
<protein>
    <submittedName>
        <fullName evidence="2">Uncharacterized protein</fullName>
    </submittedName>
</protein>
<dbReference type="PANTHER" id="PTHR11102">
    <property type="entry name" value="SEL-1-LIKE PROTEIN"/>
    <property type="match status" value="1"/>
</dbReference>
<dbReference type="CDD" id="cd06257">
    <property type="entry name" value="DnaJ"/>
    <property type="match status" value="1"/>
</dbReference>
<dbReference type="RefSeq" id="WP_045986638.1">
    <property type="nucleotide sequence ID" value="NZ_CP063051.1"/>
</dbReference>
<gene>
    <name evidence="2" type="ORF">TW71_16595</name>
</gene>
<dbReference type="InterPro" id="IPR050767">
    <property type="entry name" value="Sel1_AlgK"/>
</dbReference>
<dbReference type="SMART" id="SM00671">
    <property type="entry name" value="SEL1"/>
    <property type="match status" value="3"/>
</dbReference>
<accession>A0A837G4F5</accession>
<dbReference type="InterPro" id="IPR001623">
    <property type="entry name" value="DnaJ_domain"/>
</dbReference>
<evidence type="ECO:0000256" key="1">
    <source>
        <dbReference type="ARBA" id="ARBA00023186"/>
    </source>
</evidence>
<comment type="caution">
    <text evidence="2">The sequence shown here is derived from an EMBL/GenBank/DDBJ whole genome shotgun (WGS) entry which is preliminary data.</text>
</comment>
<dbReference type="Pfam" id="PF08238">
    <property type="entry name" value="Sel1"/>
    <property type="match status" value="2"/>
</dbReference>
<dbReference type="AlphaFoldDB" id="A0A837G4F5"/>
<dbReference type="InterPro" id="IPR011990">
    <property type="entry name" value="TPR-like_helical_dom_sf"/>
</dbReference>